<name>A0A922HNE5_DERFA</name>
<gene>
    <name evidence="1" type="ORF">DERF_014123</name>
</gene>
<reference evidence="1" key="1">
    <citation type="submission" date="2013-05" db="EMBL/GenBank/DDBJ databases">
        <authorList>
            <person name="Yim A.K.Y."/>
            <person name="Chan T.F."/>
            <person name="Ji K.M."/>
            <person name="Liu X.Y."/>
            <person name="Zhou J.W."/>
            <person name="Li R.Q."/>
            <person name="Yang K.Y."/>
            <person name="Li J."/>
            <person name="Li M."/>
            <person name="Law P.T.W."/>
            <person name="Wu Y.L."/>
            <person name="Cai Z.L."/>
            <person name="Qin H."/>
            <person name="Bao Y."/>
            <person name="Leung R.K.K."/>
            <person name="Ng P.K.S."/>
            <person name="Zou J."/>
            <person name="Zhong X.J."/>
            <person name="Ran P.X."/>
            <person name="Zhong N.S."/>
            <person name="Liu Z.G."/>
            <person name="Tsui S.K.W."/>
        </authorList>
    </citation>
    <scope>NUCLEOTIDE SEQUENCE</scope>
    <source>
        <strain evidence="1">Derf</strain>
        <tissue evidence="1">Whole organism</tissue>
    </source>
</reference>
<reference evidence="1" key="2">
    <citation type="journal article" date="2022" name="Res Sq">
        <title>Comparative Genomics Reveals Insights into the Divergent Evolution of Astigmatic Mites and Household Pest Adaptations.</title>
        <authorList>
            <person name="Xiong Q."/>
            <person name="Wan A.T.-Y."/>
            <person name="Liu X.-Y."/>
            <person name="Fung C.S.-H."/>
            <person name="Xiao X."/>
            <person name="Malainual N."/>
            <person name="Hou J."/>
            <person name="Wang L."/>
            <person name="Wang M."/>
            <person name="Yang K."/>
            <person name="Cui Y."/>
            <person name="Leung E."/>
            <person name="Nong W."/>
            <person name="Shin S.-K."/>
            <person name="Au S."/>
            <person name="Jeong K.Y."/>
            <person name="Chew F.T."/>
            <person name="Hui J."/>
            <person name="Leung T.F."/>
            <person name="Tungtrongchitr A."/>
            <person name="Zhong N."/>
            <person name="Liu Z."/>
            <person name="Tsui S."/>
        </authorList>
    </citation>
    <scope>NUCLEOTIDE SEQUENCE</scope>
    <source>
        <strain evidence="1">Derf</strain>
        <tissue evidence="1">Whole organism</tissue>
    </source>
</reference>
<evidence type="ECO:0000313" key="2">
    <source>
        <dbReference type="Proteomes" id="UP000790347"/>
    </source>
</evidence>
<protein>
    <submittedName>
        <fullName evidence="1">Uncharacterized protein</fullName>
    </submittedName>
</protein>
<proteinExistence type="predicted"/>
<dbReference type="AlphaFoldDB" id="A0A922HNE5"/>
<evidence type="ECO:0000313" key="1">
    <source>
        <dbReference type="EMBL" id="KAH9493370.1"/>
    </source>
</evidence>
<comment type="caution">
    <text evidence="1">The sequence shown here is derived from an EMBL/GenBank/DDBJ whole genome shotgun (WGS) entry which is preliminary data.</text>
</comment>
<organism evidence="1 2">
    <name type="scientific">Dermatophagoides farinae</name>
    <name type="common">American house dust mite</name>
    <dbReference type="NCBI Taxonomy" id="6954"/>
    <lineage>
        <taxon>Eukaryota</taxon>
        <taxon>Metazoa</taxon>
        <taxon>Ecdysozoa</taxon>
        <taxon>Arthropoda</taxon>
        <taxon>Chelicerata</taxon>
        <taxon>Arachnida</taxon>
        <taxon>Acari</taxon>
        <taxon>Acariformes</taxon>
        <taxon>Sarcoptiformes</taxon>
        <taxon>Astigmata</taxon>
        <taxon>Psoroptidia</taxon>
        <taxon>Analgoidea</taxon>
        <taxon>Pyroglyphidae</taxon>
        <taxon>Dermatophagoidinae</taxon>
        <taxon>Dermatophagoides</taxon>
    </lineage>
</organism>
<dbReference type="Proteomes" id="UP000790347">
    <property type="component" value="Unassembled WGS sequence"/>
</dbReference>
<keyword evidence="2" id="KW-1185">Reference proteome</keyword>
<sequence>MLDTIKVLFILTGASTYLANNNNNEYS</sequence>
<accession>A0A922HNE5</accession>
<dbReference type="EMBL" id="ASGP02000008">
    <property type="protein sequence ID" value="KAH9493370.1"/>
    <property type="molecule type" value="Genomic_DNA"/>
</dbReference>